<dbReference type="RefSeq" id="WP_061505018.1">
    <property type="nucleotide sequence ID" value="NZ_BAPF01000022.1"/>
</dbReference>
<comment type="caution">
    <text evidence="1">The sequence shown here is derived from an EMBL/GenBank/DDBJ whole genome shotgun (WGS) entry which is preliminary data.</text>
</comment>
<evidence type="ECO:0000313" key="2">
    <source>
        <dbReference type="Proteomes" id="UP001065047"/>
    </source>
</evidence>
<organism evidence="1 2">
    <name type="scientific">Acetobacter malorum DSM 14337</name>
    <dbReference type="NCBI Taxonomy" id="1307910"/>
    <lineage>
        <taxon>Bacteria</taxon>
        <taxon>Pseudomonadati</taxon>
        <taxon>Pseudomonadota</taxon>
        <taxon>Alphaproteobacteria</taxon>
        <taxon>Acetobacterales</taxon>
        <taxon>Acetobacteraceae</taxon>
        <taxon>Acetobacter</taxon>
    </lineage>
</organism>
<proteinExistence type="predicted"/>
<dbReference type="GeneID" id="29556186"/>
<accession>A0ABQ0PSN0</accession>
<gene>
    <name evidence="1" type="ORF">AA14337_1553</name>
</gene>
<protein>
    <submittedName>
        <fullName evidence="1">Uncharacterized protein</fullName>
    </submittedName>
</protein>
<evidence type="ECO:0000313" key="1">
    <source>
        <dbReference type="EMBL" id="GBQ79837.1"/>
    </source>
</evidence>
<reference evidence="1" key="1">
    <citation type="submission" date="2013-04" db="EMBL/GenBank/DDBJ databases">
        <title>The genome sequencing project of 58 acetic acid bacteria.</title>
        <authorList>
            <person name="Okamoto-Kainuma A."/>
            <person name="Ishikawa M."/>
            <person name="Umino S."/>
            <person name="Koizumi Y."/>
            <person name="Shiwa Y."/>
            <person name="Yoshikawa H."/>
            <person name="Matsutani M."/>
            <person name="Matsushita K."/>
        </authorList>
    </citation>
    <scope>NUCLEOTIDE SEQUENCE</scope>
    <source>
        <strain evidence="1">DSM 14337</strain>
    </source>
</reference>
<keyword evidence="2" id="KW-1185">Reference proteome</keyword>
<name>A0ABQ0PSN0_9PROT</name>
<dbReference type="EMBL" id="BAPF01000022">
    <property type="protein sequence ID" value="GBQ79837.1"/>
    <property type="molecule type" value="Genomic_DNA"/>
</dbReference>
<sequence length="147" mass="16564">MQVTLTLNDLNALSDRARQEIQELLFPKGAGKPEGYKNYDWNNVYDLTESQIERLIAGLGEPSRNALKVIASKGPAVDARELDKTGVSSYGSFQSGIHRRLRKITGDDDACLFTFDDWSENEDGIGHFVVSLKTFESLKNYFKQQDE</sequence>
<dbReference type="Proteomes" id="UP001065047">
    <property type="component" value="Unassembled WGS sequence"/>
</dbReference>